<proteinExistence type="predicted"/>
<feature type="signal peptide" evidence="1">
    <location>
        <begin position="1"/>
        <end position="24"/>
    </location>
</feature>
<evidence type="ECO:0000313" key="2">
    <source>
        <dbReference type="EMBL" id="SDH72749.1"/>
    </source>
</evidence>
<dbReference type="EMBL" id="FNDN01000003">
    <property type="protein sequence ID" value="SDH72749.1"/>
    <property type="molecule type" value="Genomic_DNA"/>
</dbReference>
<evidence type="ECO:0000256" key="1">
    <source>
        <dbReference type="SAM" id="SignalP"/>
    </source>
</evidence>
<dbReference type="InterPro" id="IPR036444">
    <property type="entry name" value="PLipase_A2_dom_sf"/>
</dbReference>
<dbReference type="Proteomes" id="UP000183263">
    <property type="component" value="Unassembled WGS sequence"/>
</dbReference>
<sequence>MTTGRVWRRAATALAVLGAATVVAGGTAAGADTGAGAAAGEGENPAAAQAVQALAAGDSRAADAVPGDFAAVMGYRPRTVDGTLANPYGDCSSPVPLPGEFDTACKVHDLGYDLLRYARESGGELGPWARRSLDERLDADMHAACEVRADPRSRAFCSAMADVAITAVGGNSWRQGYVTPVDETGTAVVLGGGAAALGVIALRGALGRRRPQAVPASYSAAAVTA</sequence>
<dbReference type="GO" id="GO:0006644">
    <property type="term" value="P:phospholipid metabolic process"/>
    <property type="evidence" value="ECO:0007669"/>
    <property type="project" value="InterPro"/>
</dbReference>
<organism evidence="2 3">
    <name type="scientific">Rhodococcus triatomae</name>
    <dbReference type="NCBI Taxonomy" id="300028"/>
    <lineage>
        <taxon>Bacteria</taxon>
        <taxon>Bacillati</taxon>
        <taxon>Actinomycetota</taxon>
        <taxon>Actinomycetes</taxon>
        <taxon>Mycobacteriales</taxon>
        <taxon>Nocardiaceae</taxon>
        <taxon>Rhodococcus</taxon>
    </lineage>
</organism>
<feature type="chain" id="PRO_5038774353" description="Phospholipase A2" evidence="1">
    <location>
        <begin position="25"/>
        <end position="225"/>
    </location>
</feature>
<accession>A0A1G8ESM6</accession>
<dbReference type="Gene3D" id="1.20.90.10">
    <property type="entry name" value="Phospholipase A2 domain"/>
    <property type="match status" value="1"/>
</dbReference>
<protein>
    <recommendedName>
        <fullName evidence="4">Phospholipase A2</fullName>
    </recommendedName>
</protein>
<reference evidence="2 3" key="1">
    <citation type="submission" date="2016-10" db="EMBL/GenBank/DDBJ databases">
        <authorList>
            <person name="de Groot N.N."/>
        </authorList>
    </citation>
    <scope>NUCLEOTIDE SEQUENCE [LARGE SCALE GENOMIC DNA]</scope>
    <source>
        <strain evidence="2 3">DSM 44892</strain>
    </source>
</reference>
<dbReference type="GO" id="GO:0004623">
    <property type="term" value="F:phospholipase A2 activity"/>
    <property type="evidence" value="ECO:0007669"/>
    <property type="project" value="InterPro"/>
</dbReference>
<dbReference type="AlphaFoldDB" id="A0A1G8ESM6"/>
<gene>
    <name evidence="2" type="ORF">SAMN05444695_10347</name>
</gene>
<dbReference type="SUPFAM" id="SSF48619">
    <property type="entry name" value="Phospholipase A2, PLA2"/>
    <property type="match status" value="1"/>
</dbReference>
<name>A0A1G8ESM6_9NOCA</name>
<dbReference type="RefSeq" id="WP_072740182.1">
    <property type="nucleotide sequence ID" value="NZ_CP048813.1"/>
</dbReference>
<keyword evidence="1" id="KW-0732">Signal</keyword>
<dbReference type="GO" id="GO:0050482">
    <property type="term" value="P:arachidonate secretion"/>
    <property type="evidence" value="ECO:0007669"/>
    <property type="project" value="InterPro"/>
</dbReference>
<evidence type="ECO:0008006" key="4">
    <source>
        <dbReference type="Google" id="ProtNLM"/>
    </source>
</evidence>
<keyword evidence="3" id="KW-1185">Reference proteome</keyword>
<evidence type="ECO:0000313" key="3">
    <source>
        <dbReference type="Proteomes" id="UP000183263"/>
    </source>
</evidence>